<dbReference type="GO" id="GO:0046872">
    <property type="term" value="F:metal ion binding"/>
    <property type="evidence" value="ECO:0007669"/>
    <property type="project" value="UniProtKB-KW"/>
</dbReference>
<dbReference type="PANTHER" id="PTHR33751:SF9">
    <property type="entry name" value="CYTOCHROME C4"/>
    <property type="match status" value="1"/>
</dbReference>
<evidence type="ECO:0000256" key="1">
    <source>
        <dbReference type="ARBA" id="ARBA00022448"/>
    </source>
</evidence>
<proteinExistence type="predicted"/>
<dbReference type="EMBL" id="QFPN01000009">
    <property type="protein sequence ID" value="PZQ12476.1"/>
    <property type="molecule type" value="Genomic_DNA"/>
</dbReference>
<dbReference type="PANTHER" id="PTHR33751">
    <property type="entry name" value="CBB3-TYPE CYTOCHROME C OXIDASE SUBUNIT FIXP"/>
    <property type="match status" value="1"/>
</dbReference>
<evidence type="ECO:0000256" key="4">
    <source>
        <dbReference type="ARBA" id="ARBA00022982"/>
    </source>
</evidence>
<feature type="domain" description="Cytochrome c" evidence="7">
    <location>
        <begin position="41"/>
        <end position="126"/>
    </location>
</feature>
<keyword evidence="2 6" id="KW-0349">Heme</keyword>
<dbReference type="AlphaFoldDB" id="A0A2W5K5K0"/>
<evidence type="ECO:0000313" key="9">
    <source>
        <dbReference type="Proteomes" id="UP000249577"/>
    </source>
</evidence>
<dbReference type="GO" id="GO:0009055">
    <property type="term" value="F:electron transfer activity"/>
    <property type="evidence" value="ECO:0007669"/>
    <property type="project" value="InterPro"/>
</dbReference>
<organism evidence="8 9">
    <name type="scientific">Ancylobacter novellus</name>
    <name type="common">Thiobacillus novellus</name>
    <dbReference type="NCBI Taxonomy" id="921"/>
    <lineage>
        <taxon>Bacteria</taxon>
        <taxon>Pseudomonadati</taxon>
        <taxon>Pseudomonadota</taxon>
        <taxon>Alphaproteobacteria</taxon>
        <taxon>Hyphomicrobiales</taxon>
        <taxon>Xanthobacteraceae</taxon>
        <taxon>Ancylobacter</taxon>
    </lineage>
</organism>
<dbReference type="GO" id="GO:0020037">
    <property type="term" value="F:heme binding"/>
    <property type="evidence" value="ECO:0007669"/>
    <property type="project" value="InterPro"/>
</dbReference>
<keyword evidence="5 6" id="KW-0408">Iron</keyword>
<evidence type="ECO:0000256" key="6">
    <source>
        <dbReference type="PROSITE-ProRule" id="PRU00433"/>
    </source>
</evidence>
<evidence type="ECO:0000256" key="3">
    <source>
        <dbReference type="ARBA" id="ARBA00022723"/>
    </source>
</evidence>
<dbReference type="Proteomes" id="UP000249577">
    <property type="component" value="Unassembled WGS sequence"/>
</dbReference>
<accession>A0A2W5K5K0</accession>
<evidence type="ECO:0000259" key="7">
    <source>
        <dbReference type="PROSITE" id="PS51007"/>
    </source>
</evidence>
<keyword evidence="4" id="KW-0249">Electron transport</keyword>
<dbReference type="InterPro" id="IPR036909">
    <property type="entry name" value="Cyt_c-like_dom_sf"/>
</dbReference>
<dbReference type="Pfam" id="PF13442">
    <property type="entry name" value="Cytochrome_CBB3"/>
    <property type="match status" value="1"/>
</dbReference>
<evidence type="ECO:0000256" key="2">
    <source>
        <dbReference type="ARBA" id="ARBA00022617"/>
    </source>
</evidence>
<evidence type="ECO:0000313" key="8">
    <source>
        <dbReference type="EMBL" id="PZQ12476.1"/>
    </source>
</evidence>
<dbReference type="Gene3D" id="1.10.760.10">
    <property type="entry name" value="Cytochrome c-like domain"/>
    <property type="match status" value="1"/>
</dbReference>
<dbReference type="InterPro" id="IPR050597">
    <property type="entry name" value="Cytochrome_c_Oxidase_Subunit"/>
</dbReference>
<comment type="caution">
    <text evidence="8">The sequence shown here is derived from an EMBL/GenBank/DDBJ whole genome shotgun (WGS) entry which is preliminary data.</text>
</comment>
<keyword evidence="3 6" id="KW-0479">Metal-binding</keyword>
<name>A0A2W5K5K0_ANCNO</name>
<dbReference type="PROSITE" id="PS51007">
    <property type="entry name" value="CYTC"/>
    <property type="match status" value="1"/>
</dbReference>
<reference evidence="8 9" key="1">
    <citation type="submission" date="2017-08" db="EMBL/GenBank/DDBJ databases">
        <title>Infants hospitalized years apart are colonized by the same room-sourced microbial strains.</title>
        <authorList>
            <person name="Brooks B."/>
            <person name="Olm M.R."/>
            <person name="Firek B.A."/>
            <person name="Baker R."/>
            <person name="Thomas B.C."/>
            <person name="Morowitz M.J."/>
            <person name="Banfield J.F."/>
        </authorList>
    </citation>
    <scope>NUCLEOTIDE SEQUENCE [LARGE SCALE GENOMIC DNA]</scope>
    <source>
        <strain evidence="8">S2_005_003_R2_43</strain>
    </source>
</reference>
<gene>
    <name evidence="8" type="ORF">DI565_16275</name>
</gene>
<dbReference type="InterPro" id="IPR009056">
    <property type="entry name" value="Cyt_c-like_dom"/>
</dbReference>
<protein>
    <recommendedName>
        <fullName evidence="7">Cytochrome c domain-containing protein</fullName>
    </recommendedName>
</protein>
<evidence type="ECO:0000256" key="5">
    <source>
        <dbReference type="ARBA" id="ARBA00023004"/>
    </source>
</evidence>
<dbReference type="SUPFAM" id="SSF46626">
    <property type="entry name" value="Cytochrome c"/>
    <property type="match status" value="1"/>
</dbReference>
<sequence length="133" mass="13680">MVQGDHRRHVRVTAGAAVVPRGSQALRRSVAALAVGTLACSQSAAGEERFDAPSLGEVVAGRCAACHGRPAAGATGSLEGRSAEAVASALRAYRDRGDPRAVMTSRAKLMTDAEIDAVAAYVASRPALNQGRR</sequence>
<keyword evidence="1" id="KW-0813">Transport</keyword>